<gene>
    <name evidence="1" type="ORF">RHMOL_Rhmol05G0122400</name>
</gene>
<organism evidence="1 2">
    <name type="scientific">Rhododendron molle</name>
    <name type="common">Chinese azalea</name>
    <name type="synonym">Azalea mollis</name>
    <dbReference type="NCBI Taxonomy" id="49168"/>
    <lineage>
        <taxon>Eukaryota</taxon>
        <taxon>Viridiplantae</taxon>
        <taxon>Streptophyta</taxon>
        <taxon>Embryophyta</taxon>
        <taxon>Tracheophyta</taxon>
        <taxon>Spermatophyta</taxon>
        <taxon>Magnoliopsida</taxon>
        <taxon>eudicotyledons</taxon>
        <taxon>Gunneridae</taxon>
        <taxon>Pentapetalae</taxon>
        <taxon>asterids</taxon>
        <taxon>Ericales</taxon>
        <taxon>Ericaceae</taxon>
        <taxon>Ericoideae</taxon>
        <taxon>Rhodoreae</taxon>
        <taxon>Rhododendron</taxon>
    </lineage>
</organism>
<name>A0ACC0NNC8_RHOML</name>
<evidence type="ECO:0000313" key="2">
    <source>
        <dbReference type="Proteomes" id="UP001062846"/>
    </source>
</evidence>
<evidence type="ECO:0000313" key="1">
    <source>
        <dbReference type="EMBL" id="KAI8554756.1"/>
    </source>
</evidence>
<comment type="caution">
    <text evidence="1">The sequence shown here is derived from an EMBL/GenBank/DDBJ whole genome shotgun (WGS) entry which is preliminary data.</text>
</comment>
<reference evidence="1" key="1">
    <citation type="submission" date="2022-02" db="EMBL/GenBank/DDBJ databases">
        <title>Plant Genome Project.</title>
        <authorList>
            <person name="Zhang R.-G."/>
        </authorList>
    </citation>
    <scope>NUCLEOTIDE SEQUENCE</scope>
    <source>
        <strain evidence="1">AT1</strain>
    </source>
</reference>
<sequence>MGPAAGKLYFDFGISLSTTAAASNNDPTTATASSAAGLRGSIALPVLVIAAAIRLLPVTVVVVPSVVLQPAVFAIEGTRQLGFQQFPVSPVTSPSIYVTLALNLHVFHHSSGWWLDIFWPIRCRVLGICDFMTTTTTCSFELHLSDKESLKAIVDLFWFVAVEKLKDQLLENNKQTYWVPDFVKEKRFHNWLENARDWAVSPSRFWGTPLPVWTSDDSEETIVMDSIDKLEKLSGVKVADLHRHKIDHISIPSSRGPSFGVLRRVEDVFDCWFESGSTPYAYIHYPFENVELFEKNIPGHFVAEGLDQTRGWNLICNGLVLAEDGREMSKRLKNYPSPMEVINDYGADALRLYIINSPVVRAEPLRFKKDGVFGVVKDVFLPWYNAYRFLVQNAKRLEVEGLAPFITVDKVTLQQSNVLDQWINSATLSLVHFVQQEMDGYHLYTEKMIAGLHFRLCTMYVDNDFPLVLLTSCKALAPFTPFFTEVLYQNLRKASIGLEESIHFCSFPQEEGKGGQRIEQRVKRMKIIIDLAWNIRERHNKPLKTPLKEMVVVHPDAEFLDDIAGKLKETSLNIYTWATQFLLFFHVMFMQFVTLLQFVLEELNVKSVVPCNDLLKYASLRAEPDFSVLGKRLGKSMGIVVAKEVKAMSQKDILDFEKHGEVTIATHCLKLSDIKINRSFRRPDSMTGEEIGAAGDVTCLGDVLVILDLHPDESLFEAGVAREVVNRIQKLRKKAALEQTDMVEVYFKLLDEDESTSQQILNSQLTSEQYIRDVLGSYLLPSTTMPPHTVILAQESFHGISNLAFSITLARPALLFNSNAVLALYRDNVVGDDNAYRGKREQNSKKEQEMKQSSGNSYISSETGTLYPSSSFCYLHWDDNSSRVIHPNLNRPNRKYMDPIEPCNLPKNGSFHLKKVLGAKSNSKIDLGSLFSSEKSVLLVLGSDFCDLERLKTAAPPGFLSVLTSTCPWHLYDCNQRSERGVRTLGHMICGYSSYFFFVHEAYWQRGCPFLVTPCLMVLIRVALSSRLEISLMMEYWRSSLKWIKYQIPDESAERRSATTTLRVIQLMEEEVQISRGIMIYSFMMLYVSHRVARSLGQSYWVNVGKPQQYQLGIVGSEVSEITEYDLLDMLSGSMDRVHKAIKAFFVTPQNNFCVFLNGSLIYAALGGGGDSISHIIGKEDVLRFVIQTDDGLRTTNSYALLLKLFSNQDY</sequence>
<accession>A0ACC0NNC8</accession>
<proteinExistence type="predicted"/>
<protein>
    <submittedName>
        <fullName evidence="1">Uncharacterized protein</fullName>
    </submittedName>
</protein>
<keyword evidence="2" id="KW-1185">Reference proteome</keyword>
<dbReference type="Proteomes" id="UP001062846">
    <property type="component" value="Chromosome 5"/>
</dbReference>
<dbReference type="EMBL" id="CM046392">
    <property type="protein sequence ID" value="KAI8554756.1"/>
    <property type="molecule type" value="Genomic_DNA"/>
</dbReference>